<feature type="compositionally biased region" description="Basic and acidic residues" evidence="6">
    <location>
        <begin position="1340"/>
        <end position="1350"/>
    </location>
</feature>
<dbReference type="PROSITE" id="PS50021">
    <property type="entry name" value="CH"/>
    <property type="match status" value="1"/>
</dbReference>
<reference evidence="10" key="1">
    <citation type="submission" date="2020-07" db="EMBL/GenBank/DDBJ databases">
        <title>Clarias magur genome sequencing, assembly and annotation.</title>
        <authorList>
            <person name="Kushwaha B."/>
            <person name="Kumar R."/>
            <person name="Das P."/>
            <person name="Joshi C.G."/>
            <person name="Kumar D."/>
            <person name="Nagpure N.S."/>
            <person name="Pandey M."/>
            <person name="Agarwal S."/>
            <person name="Srivastava S."/>
            <person name="Singh M."/>
            <person name="Sahoo L."/>
            <person name="Jayasankar P."/>
            <person name="Meher P.K."/>
            <person name="Koringa P.G."/>
            <person name="Iquebal M.A."/>
            <person name="Das S.P."/>
            <person name="Bit A."/>
            <person name="Patnaik S."/>
            <person name="Patel N."/>
            <person name="Shah T.M."/>
            <person name="Hinsu A."/>
            <person name="Jena J.K."/>
        </authorList>
    </citation>
    <scope>NUCLEOTIDE SEQUENCE</scope>
    <source>
        <strain evidence="10">CIFAMagur01</strain>
        <tissue evidence="10">Testis</tissue>
    </source>
</reference>
<feature type="compositionally biased region" description="Polar residues" evidence="6">
    <location>
        <begin position="464"/>
        <end position="487"/>
    </location>
</feature>
<dbReference type="SUPFAM" id="SSF57997">
    <property type="entry name" value="Tropomyosin"/>
    <property type="match status" value="1"/>
</dbReference>
<dbReference type="Pfam" id="PF00307">
    <property type="entry name" value="CH"/>
    <property type="match status" value="1"/>
</dbReference>
<keyword evidence="11" id="KW-1185">Reference proteome</keyword>
<feature type="non-terminal residue" evidence="10">
    <location>
        <position position="2326"/>
    </location>
</feature>
<sequence>MSSVWKRLQRVGKRASRFQFVASYQELTVECTRKWQPDKLRVVWTRRNRRICSKLHSWQPGIKNPYRGMVVWPVPENLDITVTLFKDPHADVFEDKDWTFVIENETVKGQRKVLASVDVNLKKFASATVTQSDLTLKLKPLSVKVVEATLKLSLSCVFLREGKATDEDMQSVASLMSVKPTDIGNLDDFNESDEETDKMSGAAVPSHPVLVSVSHPTLQSRPPLPAPSIPPLRPPLSDSAHKMAPPIIYSHTPSHTALHTQSHTQTHTPSHTLAPGRSPPALPKIFQPSPGSAAASFTRRFSGTDDLTVTPAMTSDLIQPCSFDAASSRPALPVFSQTAPAAETQTVPPCLDRWRSPGRDPVTPVPLLISPDLDAFCEPVSAPAAFSDPPHIPKTAPVVPPQLDHAINSATPTRSSPPSAFFTSSSPPPSAPSTSPPPAFCLSDAPQPPASVSDSSEPEANRGEANSQSVSAQQADEQSSNQISTNLLKISTVPQITEPETHTDEDTHSVVTHAQDIHSADTALTHTDEDTHFADTHPALTHTAEDTNSVDIHTDETQILDTHTAEHTHTTDANITDTASPLPAPPGGQSETPLWAALERARDEEAELDARDETCGDGDSNVDAFTRVEAKTAGGDGTSEHIGDVQELHLGELHTSKSEHKPSIIEEKLECDLTSLRPSASPVVPPPSTAPPAAPPPSTAHLSSAPLTVPPLATNDLALNVSTMERTAADSDVTSEGPLWASLEKKGSRKWNEELSPGETEIKETTLGGGHVGRVTESETQEEVENLQKQLDGDANIRATGFSIESGNESIEKTDENDSMRKIQEPKVHAEDQEFVPEKEETCSEPSGLVKGIICALYKGYETVTSMLMQPSPTETDNCEDIAPGSQEFEVLPPEPFCDTNLIKTVTEAAAERQTPVIEESVSTRIPCEKASHVTLRSVPPGQSLVDCLRLAASEVEREAEWVKNKQEAETSNGKRTVRKVKISKDESSGVEGQNRTNEQKPKASESSQPVFEKFMGKSPTPEINTSADNNNAPGLYSTEDVPLLKEVDFVDIASEEPLENANEKPEEVKLDLQKKEMYVCLSGLSDTKEEELEFEVGQEDIGTVWFSELYMDGGGKESPASSEIITTTPGSASQNSQPEQKHPAKDTQPRETQQKGASEQEVSVPPGSIVLSQHNTNEGSGSKNEEQMRGSSIPSSEHTNKVNTHPVLALPQTRKDHLLIKALASDSSVSRTATRQSDDIQPSLEKQKETPADLKLHLGTGKDQAGEVQQVLDQAKHKADHVCSPLGTSKDLTDDGKRSLEIVQDLGDNITKLLGADLEQPDEVKGTDHPGHTNTCLGTEKELESPSRSLETVKEELEDVQRSLGIAEEKPDECQRSLEVLKEELKEVEGSLGDAEKHTGDANTCSLVQAQTEDFKEADKKQVDNVRRALGTVIEQTDEVSRSVETAKEQLDDLKGFIVRSKEQLDDITGGLQTEKQEADITRRRSKEFPDDVKDETISPGSSVAAQPELSPQHEETFDSLTQDITEPSAVSVERFLLEKIRQLAEDANTSPLSVPPPVPVQVSRQRRRLVPSESDFVLPPTPPLQHQVYTVSPEHEEQRELPVPEVTVTDEVRMAVTCEEPTVDAVESEQALWLDDERVETQDSKVEGETGDSVPVDRVGTKDELDEAQIETSKPSPLSDPLCVRVAGEGSSGSGSSGSLKAEGVSAVTEIDGRPPACEDAVKTPSPSVLPHTKKKNIPPSVSLQGVRHDVHTPEQVAPPLPSPGLVSSSQSLLQWCQEVTQDYSGVKVTNFSTSWRNGLAFCAILHHFHPDRIDFDALEPHDIKLNNKMAFDGFSELGISRLLDPSDLVLLSVPDRLMVMTYLSQIRSHFSGQNLSVLQLERDSSESSYAVSQPDQSNGTDRRGGEGPTNGTLIPPPRTKRGAKGDEMKTDGGAQTPVAAPRYKPREEKKQSEGATEDEQSGPAAAGGDTRRAETPRPADEEPADTSQYVVNEVKALELEQKHIDDRAAVVESKLRRLMETDEPCLQYKRNVFYSKSKELQVEEESVLRLLYVEAKLNIIEGRYPCDPEHWIRLAALSCAIEIGTGLDDQQLTSAIREKKLSSLLPAHVVGGGGAGLLSTLRLRAGRRAELEQSLLKEYRTLTTPTEPRPLLLQYLSICHSLPYYGCAFFAGEIDKPAAGLLQRGGRKGVSVGISLEGVYVIDTKEKHVLLGLRFSELSWDHTYPDTEGDSHILWLEFDGEEEGTPVNKLLKIYSKQAELMSGLIEFCVELRSVGEAAASQMASAQGEGAEGARGRRAGKVRRQNSVVCSRVHTLRTISYVDD</sequence>
<comment type="subcellular location">
    <subcellularLocation>
        <location evidence="1">Endosome</location>
    </subcellularLocation>
</comment>
<evidence type="ECO:0000256" key="2">
    <source>
        <dbReference type="ARBA" id="ARBA00022553"/>
    </source>
</evidence>
<feature type="region of interest" description="Disordered" evidence="6">
    <location>
        <begin position="1111"/>
        <end position="1203"/>
    </location>
</feature>
<feature type="domain" description="C2 NT-type" evidence="9">
    <location>
        <begin position="8"/>
        <end position="158"/>
    </location>
</feature>
<dbReference type="PANTHER" id="PTHR23167:SF42">
    <property type="entry name" value="EH DOMAIN-BINDING PROTEIN 1-LIKE PROTEIN 1"/>
    <property type="match status" value="1"/>
</dbReference>
<dbReference type="Pfam" id="PF24522">
    <property type="entry name" value="KRIT1_FRMD8_FERM_C"/>
    <property type="match status" value="1"/>
</dbReference>
<feature type="region of interest" description="Disordered" evidence="6">
    <location>
        <begin position="1476"/>
        <end position="1512"/>
    </location>
</feature>
<feature type="compositionally biased region" description="Polar residues" evidence="6">
    <location>
        <begin position="1227"/>
        <end position="1236"/>
    </location>
</feature>
<evidence type="ECO:0000313" key="11">
    <source>
        <dbReference type="Proteomes" id="UP000727407"/>
    </source>
</evidence>
<dbReference type="SUPFAM" id="SSF47031">
    <property type="entry name" value="Second domain of FERM"/>
    <property type="match status" value="1"/>
</dbReference>
<feature type="domain" description="Calponin-homology (CH)" evidence="7">
    <location>
        <begin position="1769"/>
        <end position="1874"/>
    </location>
</feature>
<feature type="region of interest" description="Disordered" evidence="6">
    <location>
        <begin position="961"/>
        <end position="1039"/>
    </location>
</feature>
<feature type="compositionally biased region" description="Basic and acidic residues" evidence="6">
    <location>
        <begin position="1323"/>
        <end position="1332"/>
    </location>
</feature>
<dbReference type="PANTHER" id="PTHR23167">
    <property type="entry name" value="CALPONIN HOMOLOGY DOMAIN-CONTAINING PROTEIN DDB_G0272472-RELATED"/>
    <property type="match status" value="1"/>
</dbReference>
<comment type="caution">
    <text evidence="10">The sequence shown here is derived from an EMBL/GenBank/DDBJ whole genome shotgun (WGS) entry which is preliminary data.</text>
</comment>
<feature type="compositionally biased region" description="Basic and acidic residues" evidence="6">
    <location>
        <begin position="1476"/>
        <end position="1498"/>
    </location>
</feature>
<dbReference type="Gene3D" id="1.10.418.10">
    <property type="entry name" value="Calponin-like domain"/>
    <property type="match status" value="1"/>
</dbReference>
<dbReference type="Gene3D" id="1.20.80.10">
    <property type="match status" value="1"/>
</dbReference>
<feature type="region of interest" description="Disordered" evidence="6">
    <location>
        <begin position="1889"/>
        <end position="1992"/>
    </location>
</feature>
<dbReference type="PROSITE" id="PS50057">
    <property type="entry name" value="FERM_3"/>
    <property type="match status" value="1"/>
</dbReference>
<feature type="region of interest" description="Disordered" evidence="6">
    <location>
        <begin position="382"/>
        <end position="487"/>
    </location>
</feature>
<protein>
    <submittedName>
        <fullName evidence="10">Putative FERM domain-containing protein FRMD8P1</fullName>
    </submittedName>
</protein>
<dbReference type="Gene3D" id="2.30.29.30">
    <property type="entry name" value="Pleckstrin-homology domain (PH domain)/Phosphotyrosine-binding domain (PTB)"/>
    <property type="match status" value="1"/>
</dbReference>
<dbReference type="Proteomes" id="UP000727407">
    <property type="component" value="Unassembled WGS sequence"/>
</dbReference>
<feature type="region of interest" description="Disordered" evidence="6">
    <location>
        <begin position="1715"/>
        <end position="1743"/>
    </location>
</feature>
<feature type="compositionally biased region" description="Polar residues" evidence="6">
    <location>
        <begin position="1190"/>
        <end position="1203"/>
    </location>
</feature>
<evidence type="ECO:0000256" key="1">
    <source>
        <dbReference type="ARBA" id="ARBA00004177"/>
    </source>
</evidence>
<keyword evidence="3" id="KW-0967">Endosome</keyword>
<dbReference type="InterPro" id="IPR050540">
    <property type="entry name" value="F-actin_Monoox_Mical"/>
</dbReference>
<evidence type="ECO:0000259" key="9">
    <source>
        <dbReference type="PROSITE" id="PS51840"/>
    </source>
</evidence>
<feature type="compositionally biased region" description="Basic and acidic residues" evidence="6">
    <location>
        <begin position="603"/>
        <end position="614"/>
    </location>
</feature>
<feature type="compositionally biased region" description="Basic and acidic residues" evidence="6">
    <location>
        <begin position="1140"/>
        <end position="1154"/>
    </location>
</feature>
<dbReference type="InterPro" id="IPR019748">
    <property type="entry name" value="FERM_central"/>
</dbReference>
<feature type="compositionally biased region" description="Polar residues" evidence="6">
    <location>
        <begin position="1022"/>
        <end position="1033"/>
    </location>
</feature>
<feature type="compositionally biased region" description="Basic and acidic residues" evidence="6">
    <location>
        <begin position="1637"/>
        <end position="1650"/>
    </location>
</feature>
<feature type="compositionally biased region" description="Polar residues" evidence="6">
    <location>
        <begin position="1171"/>
        <end position="1183"/>
    </location>
</feature>
<feature type="region of interest" description="Disordered" evidence="6">
    <location>
        <begin position="1322"/>
        <end position="1350"/>
    </location>
</feature>
<feature type="region of interest" description="Disordered" evidence="6">
    <location>
        <begin position="1637"/>
        <end position="1684"/>
    </location>
</feature>
<dbReference type="Pfam" id="PF10358">
    <property type="entry name" value="NT-C2"/>
    <property type="match status" value="1"/>
</dbReference>
<feature type="region of interest" description="Disordered" evidence="6">
    <location>
        <begin position="1227"/>
        <end position="1252"/>
    </location>
</feature>
<feature type="compositionally biased region" description="Pro residues" evidence="6">
    <location>
        <begin position="683"/>
        <end position="698"/>
    </location>
</feature>
<dbReference type="SMART" id="SM00033">
    <property type="entry name" value="CH"/>
    <property type="match status" value="1"/>
</dbReference>
<feature type="region of interest" description="Disordered" evidence="6">
    <location>
        <begin position="603"/>
        <end position="622"/>
    </location>
</feature>
<feature type="compositionally biased region" description="Polar residues" evidence="6">
    <location>
        <begin position="1120"/>
        <end position="1139"/>
    </location>
</feature>
<dbReference type="Pfam" id="PF00373">
    <property type="entry name" value="FERM_M"/>
    <property type="match status" value="1"/>
</dbReference>
<dbReference type="InterPro" id="IPR036872">
    <property type="entry name" value="CH_dom_sf"/>
</dbReference>
<gene>
    <name evidence="10" type="primary">ehbp1l1</name>
    <name evidence="10" type="ORF">DAT39_022613</name>
</gene>
<evidence type="ECO:0000259" key="8">
    <source>
        <dbReference type="PROSITE" id="PS50057"/>
    </source>
</evidence>
<feature type="region of interest" description="Disordered" evidence="6">
    <location>
        <begin position="567"/>
        <end position="592"/>
    </location>
</feature>
<keyword evidence="2" id="KW-0597">Phosphoprotein</keyword>
<dbReference type="CDD" id="cd14473">
    <property type="entry name" value="FERM_B-lobe"/>
    <property type="match status" value="1"/>
</dbReference>
<feature type="compositionally biased region" description="Pro residues" evidence="6">
    <location>
        <begin position="426"/>
        <end position="439"/>
    </location>
</feature>
<feature type="compositionally biased region" description="Low complexity" evidence="6">
    <location>
        <begin position="409"/>
        <end position="425"/>
    </location>
</feature>
<organism evidence="10 11">
    <name type="scientific">Clarias magur</name>
    <name type="common">Asian catfish</name>
    <name type="synonym">Macropteronotus magur</name>
    <dbReference type="NCBI Taxonomy" id="1594786"/>
    <lineage>
        <taxon>Eukaryota</taxon>
        <taxon>Metazoa</taxon>
        <taxon>Chordata</taxon>
        <taxon>Craniata</taxon>
        <taxon>Vertebrata</taxon>
        <taxon>Euteleostomi</taxon>
        <taxon>Actinopterygii</taxon>
        <taxon>Neopterygii</taxon>
        <taxon>Teleostei</taxon>
        <taxon>Ostariophysi</taxon>
        <taxon>Siluriformes</taxon>
        <taxon>Clariidae</taxon>
        <taxon>Clarias</taxon>
    </lineage>
</organism>
<evidence type="ECO:0000313" key="10">
    <source>
        <dbReference type="EMBL" id="KAF5886006.1"/>
    </source>
</evidence>
<evidence type="ECO:0000256" key="5">
    <source>
        <dbReference type="SAM" id="Coils"/>
    </source>
</evidence>
<feature type="compositionally biased region" description="Low complexity" evidence="6">
    <location>
        <begin position="256"/>
        <end position="273"/>
    </location>
</feature>
<dbReference type="InterPro" id="IPR000299">
    <property type="entry name" value="FERM_domain"/>
</dbReference>
<dbReference type="FunFam" id="1.10.418.10:FF:000023">
    <property type="entry name" value="EH domain-binding protein 1 isoform X1"/>
    <property type="match status" value="1"/>
</dbReference>
<evidence type="ECO:0000256" key="3">
    <source>
        <dbReference type="ARBA" id="ARBA00022753"/>
    </source>
</evidence>
<feature type="coiled-coil region" evidence="5">
    <location>
        <begin position="1351"/>
        <end position="1399"/>
    </location>
</feature>
<feature type="compositionally biased region" description="Basic and acidic residues" evidence="6">
    <location>
        <begin position="1972"/>
        <end position="1983"/>
    </location>
</feature>
<dbReference type="InterPro" id="IPR014352">
    <property type="entry name" value="FERM/acyl-CoA-bd_prot_sf"/>
</dbReference>
<accession>A0A8J4X7V1</accession>
<proteinExistence type="predicted"/>
<dbReference type="PROSITE" id="PS51840">
    <property type="entry name" value="C2_NT"/>
    <property type="match status" value="1"/>
</dbReference>
<feature type="compositionally biased region" description="Polar residues" evidence="6">
    <location>
        <begin position="1889"/>
        <end position="1902"/>
    </location>
</feature>
<dbReference type="InterPro" id="IPR019448">
    <property type="entry name" value="NT-C2"/>
</dbReference>
<evidence type="ECO:0000256" key="4">
    <source>
        <dbReference type="ARBA" id="ARBA00023054"/>
    </source>
</evidence>
<feature type="region of interest" description="Disordered" evidence="6">
    <location>
        <begin position="256"/>
        <end position="297"/>
    </location>
</feature>
<dbReference type="SUPFAM" id="SSF47576">
    <property type="entry name" value="Calponin-homology domain, CH-domain"/>
    <property type="match status" value="1"/>
</dbReference>
<feature type="region of interest" description="Disordered" evidence="6">
    <location>
        <begin position="677"/>
        <end position="709"/>
    </location>
</feature>
<feature type="domain" description="FERM" evidence="8">
    <location>
        <begin position="1953"/>
        <end position="2279"/>
    </location>
</feature>
<dbReference type="InterPro" id="IPR011993">
    <property type="entry name" value="PH-like_dom_sf"/>
</dbReference>
<name>A0A8J4X7V1_CLAMG</name>
<evidence type="ECO:0000256" key="6">
    <source>
        <dbReference type="SAM" id="MobiDB-lite"/>
    </source>
</evidence>
<dbReference type="EMBL" id="QNUK01001208">
    <property type="protein sequence ID" value="KAF5886006.1"/>
    <property type="molecule type" value="Genomic_DNA"/>
</dbReference>
<dbReference type="OrthoDB" id="5972258at2759"/>
<dbReference type="InterPro" id="IPR001715">
    <property type="entry name" value="CH_dom"/>
</dbReference>
<dbReference type="GO" id="GO:0005768">
    <property type="term" value="C:endosome"/>
    <property type="evidence" value="ECO:0007669"/>
    <property type="project" value="UniProtKB-SubCell"/>
</dbReference>
<evidence type="ECO:0000259" key="7">
    <source>
        <dbReference type="PROSITE" id="PS50021"/>
    </source>
</evidence>
<dbReference type="InterPro" id="IPR057096">
    <property type="entry name" value="KRIT1_FRMD8_FERM_C"/>
</dbReference>
<keyword evidence="4 5" id="KW-0175">Coiled coil</keyword>
<dbReference type="InterPro" id="IPR035963">
    <property type="entry name" value="FERM_2"/>
</dbReference>